<comment type="caution">
    <text evidence="1">The sequence shown here is derived from an EMBL/GenBank/DDBJ whole genome shotgun (WGS) entry which is preliminary data.</text>
</comment>
<gene>
    <name evidence="1" type="ORF">N3K66_001410</name>
</gene>
<proteinExistence type="predicted"/>
<organism evidence="1 2">
    <name type="scientific">Trichothecium roseum</name>
    <dbReference type="NCBI Taxonomy" id="47278"/>
    <lineage>
        <taxon>Eukaryota</taxon>
        <taxon>Fungi</taxon>
        <taxon>Dikarya</taxon>
        <taxon>Ascomycota</taxon>
        <taxon>Pezizomycotina</taxon>
        <taxon>Sordariomycetes</taxon>
        <taxon>Hypocreomycetidae</taxon>
        <taxon>Hypocreales</taxon>
        <taxon>Hypocreales incertae sedis</taxon>
        <taxon>Trichothecium</taxon>
    </lineage>
</organism>
<name>A0ACC0VG62_9HYPO</name>
<evidence type="ECO:0000313" key="1">
    <source>
        <dbReference type="EMBL" id="KAI9904881.1"/>
    </source>
</evidence>
<sequence>MSAYSQANWPNWAYTEANDPYSSFAQYSTYPNYLADSMETYQAHHEHLLHHQNSRTTESKPRLSKNEVELLEAEFQKNHKPNSSTKKALAEQMRVDNARINNWFQNRRAREKKERNIREYEAKQKLEKDKPDLSLPTRSLPGRRRDFVVSSAPFPSIKEEDLTTTAICELASEGSETTETSCLDDVADAASPGVRVAYYPMDTTAYHHGAGSIPQSFERSRAISTLFKNEIQADCLPAYTSTMEDEDTQLQPPASIDIASRRNRRPPGLAIDANTTRSHSAGLAKSGTDFSRRSDFSNAMRRVASASGPVRITKNNATPRSPFTLSRSPVLAGPKGSAAPPTPDTPIIANHSGMVQAPLQTAFHFNDKMGTGLAVHDPTLRTPPTTPGFLDNLASMNASYNMTIPEATTMTPGFSSFQNDYRMPMSASVPNYVIGGDDSSQPGTPSFPSHLNTSYYSMGGAADFNWSDDSASGRSSPGANQSTQFMNMALPNFIGVNR</sequence>
<accession>A0ACC0VG62</accession>
<dbReference type="EMBL" id="CM047940">
    <property type="protein sequence ID" value="KAI9904881.1"/>
    <property type="molecule type" value="Genomic_DNA"/>
</dbReference>
<dbReference type="Proteomes" id="UP001163324">
    <property type="component" value="Chromosome 1"/>
</dbReference>
<evidence type="ECO:0000313" key="2">
    <source>
        <dbReference type="Proteomes" id="UP001163324"/>
    </source>
</evidence>
<protein>
    <submittedName>
        <fullName evidence="1">Uncharacterized protein</fullName>
    </submittedName>
</protein>
<keyword evidence="2" id="KW-1185">Reference proteome</keyword>
<reference evidence="1" key="1">
    <citation type="submission" date="2022-10" db="EMBL/GenBank/DDBJ databases">
        <title>Complete Genome of Trichothecium roseum strain YXFP-22015, a Plant Pathogen Isolated from Citrus.</title>
        <authorList>
            <person name="Wang Y."/>
            <person name="Zhu L."/>
        </authorList>
    </citation>
    <scope>NUCLEOTIDE SEQUENCE</scope>
    <source>
        <strain evidence="1">YXFP-22015</strain>
    </source>
</reference>